<keyword evidence="2" id="KW-1185">Reference proteome</keyword>
<name>A0A8S3YZF6_9EUPU</name>
<proteinExistence type="predicted"/>
<feature type="non-terminal residue" evidence="1">
    <location>
        <position position="1"/>
    </location>
</feature>
<evidence type="ECO:0000313" key="2">
    <source>
        <dbReference type="Proteomes" id="UP000678393"/>
    </source>
</evidence>
<evidence type="ECO:0000313" key="1">
    <source>
        <dbReference type="EMBL" id="CAG5119726.1"/>
    </source>
</evidence>
<accession>A0A8S3YZF6</accession>
<sequence>KCTCGDDYITCSNLPQLPQLNTGANVNQVTSFIVNNGLLTTIATNNLPPGLTKIYLNSLPLTSISDDALDTSAGTLQLLHITN</sequence>
<comment type="caution">
    <text evidence="1">The sequence shown here is derived from an EMBL/GenBank/DDBJ whole genome shotgun (WGS) entry which is preliminary data.</text>
</comment>
<dbReference type="AlphaFoldDB" id="A0A8S3YZF6"/>
<protein>
    <submittedName>
        <fullName evidence="1">Uncharacterized protein</fullName>
    </submittedName>
</protein>
<gene>
    <name evidence="1" type="ORF">CUNI_LOCUS5284</name>
</gene>
<dbReference type="OrthoDB" id="6132677at2759"/>
<organism evidence="1 2">
    <name type="scientific">Candidula unifasciata</name>
    <dbReference type="NCBI Taxonomy" id="100452"/>
    <lineage>
        <taxon>Eukaryota</taxon>
        <taxon>Metazoa</taxon>
        <taxon>Spiralia</taxon>
        <taxon>Lophotrochozoa</taxon>
        <taxon>Mollusca</taxon>
        <taxon>Gastropoda</taxon>
        <taxon>Heterobranchia</taxon>
        <taxon>Euthyneura</taxon>
        <taxon>Panpulmonata</taxon>
        <taxon>Eupulmonata</taxon>
        <taxon>Stylommatophora</taxon>
        <taxon>Helicina</taxon>
        <taxon>Helicoidea</taxon>
        <taxon>Geomitridae</taxon>
        <taxon>Candidula</taxon>
    </lineage>
</organism>
<dbReference type="EMBL" id="CAJHNH020000768">
    <property type="protein sequence ID" value="CAG5119726.1"/>
    <property type="molecule type" value="Genomic_DNA"/>
</dbReference>
<reference evidence="1" key="1">
    <citation type="submission" date="2021-04" db="EMBL/GenBank/DDBJ databases">
        <authorList>
            <consortium name="Molecular Ecology Group"/>
        </authorList>
    </citation>
    <scope>NUCLEOTIDE SEQUENCE</scope>
</reference>
<feature type="non-terminal residue" evidence="1">
    <location>
        <position position="83"/>
    </location>
</feature>
<dbReference type="Proteomes" id="UP000678393">
    <property type="component" value="Unassembled WGS sequence"/>
</dbReference>